<sequence>MSPHDRGPEEFEAARLAVLGQFADLALDRSSSWSLAEVCTKLCLDVDRVRTRAAALDR</sequence>
<dbReference type="AlphaFoldDB" id="A0A6J5YIT4"/>
<gene>
    <name evidence="1" type="ORF">UFOPK1392_02432</name>
    <name evidence="2" type="ORF">UFOPK3733_02457</name>
</gene>
<evidence type="ECO:0000313" key="2">
    <source>
        <dbReference type="EMBL" id="CAB4961144.1"/>
    </source>
</evidence>
<name>A0A6J5YIT4_9ZZZZ</name>
<organism evidence="1">
    <name type="scientific">freshwater metagenome</name>
    <dbReference type="NCBI Taxonomy" id="449393"/>
    <lineage>
        <taxon>unclassified sequences</taxon>
        <taxon>metagenomes</taxon>
        <taxon>ecological metagenomes</taxon>
    </lineage>
</organism>
<dbReference type="EMBL" id="CAEMXZ010000188">
    <property type="protein sequence ID" value="CAB4324656.1"/>
    <property type="molecule type" value="Genomic_DNA"/>
</dbReference>
<protein>
    <submittedName>
        <fullName evidence="1">Unannotated protein</fullName>
    </submittedName>
</protein>
<evidence type="ECO:0000313" key="1">
    <source>
        <dbReference type="EMBL" id="CAB4324656.1"/>
    </source>
</evidence>
<reference evidence="1" key="1">
    <citation type="submission" date="2020-05" db="EMBL/GenBank/DDBJ databases">
        <authorList>
            <person name="Chiriac C."/>
            <person name="Salcher M."/>
            <person name="Ghai R."/>
            <person name="Kavagutti S V."/>
        </authorList>
    </citation>
    <scope>NUCLEOTIDE SEQUENCE</scope>
</reference>
<dbReference type="EMBL" id="CAFBNC010000232">
    <property type="protein sequence ID" value="CAB4961144.1"/>
    <property type="molecule type" value="Genomic_DNA"/>
</dbReference>
<proteinExistence type="predicted"/>
<accession>A0A6J5YIT4</accession>